<organism evidence="3 4">
    <name type="scientific">Desulfosarcina widdelii</name>
    <dbReference type="NCBI Taxonomy" id="947919"/>
    <lineage>
        <taxon>Bacteria</taxon>
        <taxon>Pseudomonadati</taxon>
        <taxon>Thermodesulfobacteriota</taxon>
        <taxon>Desulfobacteria</taxon>
        <taxon>Desulfobacterales</taxon>
        <taxon>Desulfosarcinaceae</taxon>
        <taxon>Desulfosarcina</taxon>
    </lineage>
</organism>
<evidence type="ECO:0000313" key="4">
    <source>
        <dbReference type="Proteomes" id="UP000427769"/>
    </source>
</evidence>
<gene>
    <name evidence="3" type="ORF">DSCW_33450</name>
</gene>
<dbReference type="CDD" id="cd18774">
    <property type="entry name" value="PDC2_HK_sensor"/>
    <property type="match status" value="1"/>
</dbReference>
<evidence type="ECO:0000313" key="3">
    <source>
        <dbReference type="EMBL" id="BBO75928.1"/>
    </source>
</evidence>
<feature type="domain" description="Double Cache" evidence="2">
    <location>
        <begin position="61"/>
        <end position="154"/>
    </location>
</feature>
<dbReference type="KEGG" id="dwd:DSCW_33450"/>
<dbReference type="Gene3D" id="3.30.450.20">
    <property type="entry name" value="PAS domain"/>
    <property type="match status" value="1"/>
</dbReference>
<dbReference type="AlphaFoldDB" id="A0A5K7Z4J8"/>
<dbReference type="RefSeq" id="WP_155304801.1">
    <property type="nucleotide sequence ID" value="NZ_AP021875.1"/>
</dbReference>
<reference evidence="3 4" key="1">
    <citation type="submission" date="2019-11" db="EMBL/GenBank/DDBJ databases">
        <title>Comparative genomics of hydrocarbon-degrading Desulfosarcina strains.</title>
        <authorList>
            <person name="Watanabe M."/>
            <person name="Kojima H."/>
            <person name="Fukui M."/>
        </authorList>
    </citation>
    <scope>NUCLEOTIDE SEQUENCE [LARGE SCALE GENOMIC DNA]</scope>
    <source>
        <strain evidence="3 4">PP31</strain>
    </source>
</reference>
<evidence type="ECO:0000259" key="2">
    <source>
        <dbReference type="Pfam" id="PF08269"/>
    </source>
</evidence>
<dbReference type="EMBL" id="AP021875">
    <property type="protein sequence ID" value="BBO75928.1"/>
    <property type="molecule type" value="Genomic_DNA"/>
</dbReference>
<feature type="signal peptide" evidence="1">
    <location>
        <begin position="1"/>
        <end position="22"/>
    </location>
</feature>
<dbReference type="OrthoDB" id="9791237at2"/>
<dbReference type="Pfam" id="PF08269">
    <property type="entry name" value="dCache_2"/>
    <property type="match status" value="1"/>
</dbReference>
<proteinExistence type="predicted"/>
<accession>A0A5K7Z4J8</accession>
<evidence type="ECO:0000256" key="1">
    <source>
        <dbReference type="SAM" id="SignalP"/>
    </source>
</evidence>
<name>A0A5K7Z4J8_9BACT</name>
<keyword evidence="1" id="KW-0732">Signal</keyword>
<feature type="chain" id="PRO_5024461997" description="Double Cache domain-containing protein" evidence="1">
    <location>
        <begin position="23"/>
        <end position="159"/>
    </location>
</feature>
<protein>
    <recommendedName>
        <fullName evidence="2">Double Cache domain-containing protein</fullName>
    </recommendedName>
</protein>
<dbReference type="InterPro" id="IPR004010">
    <property type="entry name" value="Double_Cache_2"/>
</dbReference>
<dbReference type="Proteomes" id="UP000427769">
    <property type="component" value="Chromosome"/>
</dbReference>
<keyword evidence="4" id="KW-1185">Reference proteome</keyword>
<sequence length="159" mass="17644">MKKITIVAICLIVGLLSSNAGAEEWATKEECVVKCHEAAALINSKGLDAAIKEISNPKGAFVWKDSYVFLMNLDGKMLAHPFRPELTKQEHVLLMTDPTDKALFVHFVNLARKVGHGWVEYMWPKPGKTTPSKKLSYIYRVPGQDVFVGAGVYVGGMMY</sequence>